<dbReference type="Proteomes" id="UP000026960">
    <property type="component" value="Chromosome 8"/>
</dbReference>
<dbReference type="Gramene" id="OBART08G20620.1">
    <property type="protein sequence ID" value="OBART08G20620.1"/>
    <property type="gene ID" value="OBART08G20620"/>
</dbReference>
<evidence type="ECO:0000256" key="1">
    <source>
        <dbReference type="SAM" id="MobiDB-lite"/>
    </source>
</evidence>
<sequence>MDQWWTAGPVQLVGSTAKQRDSESNHAAINRSSDSEEKKKKKKPRTGDYEEPNPDDYPTRGPMSHTYNDKPFDAKVMACMEIYSWKVTELRGGLEWPLHVFGFIAVRDLLDHKRNFIFNRDRDDAQRLTGTAKAITQNRLWTADRFKKRGWQNQKTCPLCCIISGPPSSTLQSYKEGLDRNTKVDPNSPPNEQMERL</sequence>
<dbReference type="EnsemblPlants" id="OBART08G20620.1">
    <property type="protein sequence ID" value="OBART08G20620.1"/>
    <property type="gene ID" value="OBART08G20620"/>
</dbReference>
<dbReference type="Pfam" id="PF20241">
    <property type="entry name" value="DUF6598"/>
    <property type="match status" value="1"/>
</dbReference>
<dbReference type="PANTHER" id="PTHR33065">
    <property type="entry name" value="OS07G0486400 PROTEIN"/>
    <property type="match status" value="1"/>
</dbReference>
<organism evidence="3">
    <name type="scientific">Oryza barthii</name>
    <dbReference type="NCBI Taxonomy" id="65489"/>
    <lineage>
        <taxon>Eukaryota</taxon>
        <taxon>Viridiplantae</taxon>
        <taxon>Streptophyta</taxon>
        <taxon>Embryophyta</taxon>
        <taxon>Tracheophyta</taxon>
        <taxon>Spermatophyta</taxon>
        <taxon>Magnoliopsida</taxon>
        <taxon>Liliopsida</taxon>
        <taxon>Poales</taxon>
        <taxon>Poaceae</taxon>
        <taxon>BOP clade</taxon>
        <taxon>Oryzoideae</taxon>
        <taxon>Oryzeae</taxon>
        <taxon>Oryzinae</taxon>
        <taxon>Oryza</taxon>
    </lineage>
</organism>
<reference evidence="3" key="2">
    <citation type="submission" date="2015-03" db="UniProtKB">
        <authorList>
            <consortium name="EnsemblPlants"/>
        </authorList>
    </citation>
    <scope>IDENTIFICATION</scope>
</reference>
<dbReference type="InterPro" id="IPR046533">
    <property type="entry name" value="DUF6598"/>
</dbReference>
<keyword evidence="4" id="KW-1185">Reference proteome</keyword>
<proteinExistence type="predicted"/>
<dbReference type="HOGENOM" id="CLU_1386079_0_0_1"/>
<evidence type="ECO:0000313" key="4">
    <source>
        <dbReference type="Proteomes" id="UP000026960"/>
    </source>
</evidence>
<name>A0A0D3H270_9ORYZ</name>
<reference evidence="3" key="1">
    <citation type="journal article" date="2009" name="Rice">
        <title>De Novo Next Generation Sequencing of Plant Genomes.</title>
        <authorList>
            <person name="Rounsley S."/>
            <person name="Marri P.R."/>
            <person name="Yu Y."/>
            <person name="He R."/>
            <person name="Sisneros N."/>
            <person name="Goicoechea J.L."/>
            <person name="Lee S.J."/>
            <person name="Angelova A."/>
            <person name="Kudrna D."/>
            <person name="Luo M."/>
            <person name="Affourtit J."/>
            <person name="Desany B."/>
            <person name="Knight J."/>
            <person name="Niazi F."/>
            <person name="Egholm M."/>
            <person name="Wing R.A."/>
        </authorList>
    </citation>
    <scope>NUCLEOTIDE SEQUENCE [LARGE SCALE GENOMIC DNA]</scope>
    <source>
        <strain evidence="3">cv. IRGC 105608</strain>
    </source>
</reference>
<feature type="domain" description="DUF6598" evidence="2">
    <location>
        <begin position="80"/>
        <end position="133"/>
    </location>
</feature>
<protein>
    <recommendedName>
        <fullName evidence="2">DUF6598 domain-containing protein</fullName>
    </recommendedName>
</protein>
<feature type="region of interest" description="Disordered" evidence="1">
    <location>
        <begin position="173"/>
        <end position="197"/>
    </location>
</feature>
<evidence type="ECO:0000259" key="2">
    <source>
        <dbReference type="Pfam" id="PF20241"/>
    </source>
</evidence>
<accession>A0A0D3H270</accession>
<dbReference type="PaxDb" id="65489-OBART08G20620.1"/>
<dbReference type="PANTHER" id="PTHR33065:SF88">
    <property type="entry name" value="OS11G0104220 PROTEIN"/>
    <property type="match status" value="1"/>
</dbReference>
<dbReference type="AlphaFoldDB" id="A0A0D3H270"/>
<feature type="region of interest" description="Disordered" evidence="1">
    <location>
        <begin position="1"/>
        <end position="66"/>
    </location>
</feature>
<dbReference type="STRING" id="65489.A0A0D3H270"/>
<evidence type="ECO:0000313" key="3">
    <source>
        <dbReference type="EnsemblPlants" id="OBART08G20620.1"/>
    </source>
</evidence>